<dbReference type="EMBL" id="CP001034">
    <property type="protein sequence ID" value="ACB84062.1"/>
    <property type="molecule type" value="Genomic_DNA"/>
</dbReference>
<accession>B2A5W9</accession>
<dbReference type="eggNOG" id="COG1906">
    <property type="taxonomic scope" value="Bacteria"/>
</dbReference>
<dbReference type="KEGG" id="nth:Nther_0466"/>
<organism evidence="2 3">
    <name type="scientific">Natranaerobius thermophilus (strain ATCC BAA-1301 / DSM 18059 / JW/NM-WN-LF)</name>
    <dbReference type="NCBI Taxonomy" id="457570"/>
    <lineage>
        <taxon>Bacteria</taxon>
        <taxon>Bacillati</taxon>
        <taxon>Bacillota</taxon>
        <taxon>Clostridia</taxon>
        <taxon>Natranaerobiales</taxon>
        <taxon>Natranaerobiaceae</taxon>
        <taxon>Natranaerobius</taxon>
    </lineage>
</organism>
<feature type="transmembrane region" description="Helical" evidence="1">
    <location>
        <begin position="230"/>
        <end position="263"/>
    </location>
</feature>
<dbReference type="Pfam" id="PF04165">
    <property type="entry name" value="DUF401"/>
    <property type="match status" value="1"/>
</dbReference>
<protein>
    <recommendedName>
        <fullName evidence="4">DUF401 family protein</fullName>
    </recommendedName>
</protein>
<feature type="transmembrane region" description="Helical" evidence="1">
    <location>
        <begin position="362"/>
        <end position="383"/>
    </location>
</feature>
<keyword evidence="3" id="KW-1185">Reference proteome</keyword>
<keyword evidence="1" id="KW-1133">Transmembrane helix</keyword>
<feature type="transmembrane region" description="Helical" evidence="1">
    <location>
        <begin position="284"/>
        <end position="302"/>
    </location>
</feature>
<feature type="transmembrane region" description="Helical" evidence="1">
    <location>
        <begin position="142"/>
        <end position="160"/>
    </location>
</feature>
<dbReference type="PANTHER" id="PTHR39556:SF1">
    <property type="entry name" value="PROTEIN, PUTATIVE-RELATED"/>
    <property type="match status" value="1"/>
</dbReference>
<dbReference type="HOGENOM" id="CLU_056143_0_0_9"/>
<proteinExistence type="predicted"/>
<feature type="transmembrane region" description="Helical" evidence="1">
    <location>
        <begin position="403"/>
        <end position="424"/>
    </location>
</feature>
<reference evidence="2 3" key="1">
    <citation type="submission" date="2008-04" db="EMBL/GenBank/DDBJ databases">
        <title>Complete sequence of chromosome of Natranaerobius thermophilus JW/NM-WN-LF.</title>
        <authorList>
            <consortium name="US DOE Joint Genome Institute"/>
            <person name="Copeland A."/>
            <person name="Lucas S."/>
            <person name="Lapidus A."/>
            <person name="Glavina del Rio T."/>
            <person name="Dalin E."/>
            <person name="Tice H."/>
            <person name="Bruce D."/>
            <person name="Goodwin L."/>
            <person name="Pitluck S."/>
            <person name="Chertkov O."/>
            <person name="Brettin T."/>
            <person name="Detter J.C."/>
            <person name="Han C."/>
            <person name="Kuske C.R."/>
            <person name="Schmutz J."/>
            <person name="Larimer F."/>
            <person name="Land M."/>
            <person name="Hauser L."/>
            <person name="Kyrpides N."/>
            <person name="Lykidis A."/>
            <person name="Mesbah N.M."/>
            <person name="Wiegel J."/>
        </authorList>
    </citation>
    <scope>NUCLEOTIDE SEQUENCE [LARGE SCALE GENOMIC DNA]</scope>
    <source>
        <strain evidence="3">ATCC BAA-1301 / DSM 18059 / JW/NM-WN-LF</strain>
    </source>
</reference>
<dbReference type="AlphaFoldDB" id="B2A5W9"/>
<dbReference type="PANTHER" id="PTHR39556">
    <property type="entry name" value="PROTEIN, PUTATIVE-RELATED"/>
    <property type="match status" value="1"/>
</dbReference>
<name>B2A5W9_NATTJ</name>
<evidence type="ECO:0000313" key="3">
    <source>
        <dbReference type="Proteomes" id="UP000001683"/>
    </source>
</evidence>
<sequence>MEILGVFIAIITIIYLVRKNKHLGGAMTLGALIVAIFSGMTLPEKADTLFYSVTHPTTVNIMLIVLMINIFSTMLKKTNSLDIMLNSLTKLLPDRRILLVTIPSLIGMLTVPGGAVLSAPMIQNAGDQINLSKAKLAAANMFYRHVWHLIFPLIPSIILISELSQVPLRFFILFNLPIFLVTFIIGFKWLFRNHRHSFYSHEESSQSYQTTQNYDSDEENNNLIAFLKSIYPLILAVGLGIFSPLDIPVSLLIGVLLASLNYLDWNEKPVIQIRNRIIYSIKQSKYGMVLTILGIMIFKDFVEASGAVETMTESLLASGIPSIFLVLLVPLITAAITGVNSAALGISYPIMAPLMNPHDGNLALLGIFYAASVFGYFLSPFHLCLILTKEYFQTTFNSLYRELILPASFMLIGGIIVGVFWGVLS</sequence>
<feature type="transmembrane region" description="Helical" evidence="1">
    <location>
        <begin position="57"/>
        <end position="76"/>
    </location>
</feature>
<dbReference type="OrthoDB" id="367235at2"/>
<evidence type="ECO:0000256" key="1">
    <source>
        <dbReference type="SAM" id="Phobius"/>
    </source>
</evidence>
<dbReference type="InterPro" id="IPR007294">
    <property type="entry name" value="DUF401"/>
</dbReference>
<dbReference type="Proteomes" id="UP000001683">
    <property type="component" value="Chromosome"/>
</dbReference>
<reference evidence="2 3" key="2">
    <citation type="journal article" date="2011" name="J. Bacteriol.">
        <title>Complete genome sequence of the anaerobic, halophilic alkalithermophile Natranaerobius thermophilus JW/NM-WN-LF.</title>
        <authorList>
            <person name="Zhao B."/>
            <person name="Mesbah N.M."/>
            <person name="Dalin E."/>
            <person name="Goodwin L."/>
            <person name="Nolan M."/>
            <person name="Pitluck S."/>
            <person name="Chertkov O."/>
            <person name="Brettin T.S."/>
            <person name="Han J."/>
            <person name="Larimer F.W."/>
            <person name="Land M.L."/>
            <person name="Hauser L."/>
            <person name="Kyrpides N."/>
            <person name="Wiegel J."/>
        </authorList>
    </citation>
    <scope>NUCLEOTIDE SEQUENCE [LARGE SCALE GENOMIC DNA]</scope>
    <source>
        <strain evidence="3">ATCC BAA-1301 / DSM 18059 / JW/NM-WN-LF</strain>
    </source>
</reference>
<feature type="transmembrane region" description="Helical" evidence="1">
    <location>
        <begin position="322"/>
        <end position="350"/>
    </location>
</feature>
<dbReference type="RefSeq" id="WP_012446949.1">
    <property type="nucleotide sequence ID" value="NC_010718.1"/>
</dbReference>
<feature type="transmembrane region" description="Helical" evidence="1">
    <location>
        <begin position="172"/>
        <end position="191"/>
    </location>
</feature>
<feature type="transmembrane region" description="Helical" evidence="1">
    <location>
        <begin position="23"/>
        <end position="42"/>
    </location>
</feature>
<gene>
    <name evidence="2" type="ordered locus">Nther_0466</name>
</gene>
<keyword evidence="1" id="KW-0812">Transmembrane</keyword>
<feature type="transmembrane region" description="Helical" evidence="1">
    <location>
        <begin position="97"/>
        <end position="122"/>
    </location>
</feature>
<keyword evidence="1" id="KW-0472">Membrane</keyword>
<dbReference type="InParanoid" id="B2A5W9"/>
<evidence type="ECO:0000313" key="2">
    <source>
        <dbReference type="EMBL" id="ACB84062.1"/>
    </source>
</evidence>
<evidence type="ECO:0008006" key="4">
    <source>
        <dbReference type="Google" id="ProtNLM"/>
    </source>
</evidence>